<comment type="caution">
    <text evidence="1">The sequence shown here is derived from an EMBL/GenBank/DDBJ whole genome shotgun (WGS) entry which is preliminary data.</text>
</comment>
<dbReference type="EMBL" id="CM045771">
    <property type="protein sequence ID" value="KAI7987585.1"/>
    <property type="molecule type" value="Genomic_DNA"/>
</dbReference>
<protein>
    <submittedName>
        <fullName evidence="1">Uncharacterized protein</fullName>
    </submittedName>
</protein>
<dbReference type="Proteomes" id="UP001060215">
    <property type="component" value="Chromosome 14"/>
</dbReference>
<organism evidence="1 2">
    <name type="scientific">Camellia lanceoleosa</name>
    <dbReference type="NCBI Taxonomy" id="1840588"/>
    <lineage>
        <taxon>Eukaryota</taxon>
        <taxon>Viridiplantae</taxon>
        <taxon>Streptophyta</taxon>
        <taxon>Embryophyta</taxon>
        <taxon>Tracheophyta</taxon>
        <taxon>Spermatophyta</taxon>
        <taxon>Magnoliopsida</taxon>
        <taxon>eudicotyledons</taxon>
        <taxon>Gunneridae</taxon>
        <taxon>Pentapetalae</taxon>
        <taxon>asterids</taxon>
        <taxon>Ericales</taxon>
        <taxon>Theaceae</taxon>
        <taxon>Camellia</taxon>
    </lineage>
</organism>
<gene>
    <name evidence="1" type="ORF">LOK49_LG13G00287</name>
</gene>
<name>A0ACC0FFY3_9ERIC</name>
<keyword evidence="2" id="KW-1185">Reference proteome</keyword>
<accession>A0ACC0FFY3</accession>
<sequence length="106" mass="11918">MDGLQRSAISFRRQGSSGLVWDDKFLSGKLNQTKPKDHQQEDEGKRDHRASQMQRSRSNREHTYHTVKDVGPTINPPSPKLSACGFCGLVGNPQTTPKLRSTKRKS</sequence>
<proteinExistence type="predicted"/>
<reference evidence="1 2" key="1">
    <citation type="journal article" date="2022" name="Plant J.">
        <title>Chromosome-level genome of Camellia lanceoleosa provides a valuable resource for understanding genome evolution and self-incompatibility.</title>
        <authorList>
            <person name="Gong W."/>
            <person name="Xiao S."/>
            <person name="Wang L."/>
            <person name="Liao Z."/>
            <person name="Chang Y."/>
            <person name="Mo W."/>
            <person name="Hu G."/>
            <person name="Li W."/>
            <person name="Zhao G."/>
            <person name="Zhu H."/>
            <person name="Hu X."/>
            <person name="Ji K."/>
            <person name="Xiang X."/>
            <person name="Song Q."/>
            <person name="Yuan D."/>
            <person name="Jin S."/>
            <person name="Zhang L."/>
        </authorList>
    </citation>
    <scope>NUCLEOTIDE SEQUENCE [LARGE SCALE GENOMIC DNA]</scope>
    <source>
        <strain evidence="1">SQ_2022a</strain>
    </source>
</reference>
<evidence type="ECO:0000313" key="2">
    <source>
        <dbReference type="Proteomes" id="UP001060215"/>
    </source>
</evidence>
<evidence type="ECO:0000313" key="1">
    <source>
        <dbReference type="EMBL" id="KAI7987585.1"/>
    </source>
</evidence>